<sequence>MTPQNIIEQAIEVGLDMIAITDHNSAKNVVTAFELASDTDLTVIPGMEVETKEEVHLVCLFPDVEQVLKWQEVVESALPDIENNEEAFGPQLITDLNDEYIEKEPKLLLQATGLSVEEVVTKVRKLRGIVIPAHVDKSNYSLIYNLGFINPELDIVGVEVSKNTSEEEAKAEFEQLNDYMLLSNSDAHYLKDLKKSMKLYLEEANFQELKLAINGEKGRKIELL</sequence>
<protein>
    <submittedName>
        <fullName evidence="2">PHP family Zn ribbon phosphoesterase</fullName>
    </submittedName>
</protein>
<reference evidence="2" key="1">
    <citation type="submission" date="2021-01" db="EMBL/GenBank/DDBJ databases">
        <title>Genomic Encyclopedia of Type Strains, Phase IV (KMG-IV): sequencing the most valuable type-strain genomes for metagenomic binning, comparative biology and taxonomic classification.</title>
        <authorList>
            <person name="Goeker M."/>
        </authorList>
    </citation>
    <scope>NUCLEOTIDE SEQUENCE</scope>
    <source>
        <strain evidence="2">DSM 23230</strain>
    </source>
</reference>
<dbReference type="InterPro" id="IPR016195">
    <property type="entry name" value="Pol/histidinol_Pase-like"/>
</dbReference>
<organism evidence="2 3">
    <name type="scientific">Halanaerobacter jeridensis</name>
    <dbReference type="NCBI Taxonomy" id="706427"/>
    <lineage>
        <taxon>Bacteria</taxon>
        <taxon>Bacillati</taxon>
        <taxon>Bacillota</taxon>
        <taxon>Clostridia</taxon>
        <taxon>Halanaerobiales</taxon>
        <taxon>Halobacteroidaceae</taxon>
        <taxon>Halanaerobacter</taxon>
    </lineage>
</organism>
<dbReference type="InterPro" id="IPR052018">
    <property type="entry name" value="PHP_domain"/>
</dbReference>
<dbReference type="Gene3D" id="3.20.20.140">
    <property type="entry name" value="Metal-dependent hydrolases"/>
    <property type="match status" value="1"/>
</dbReference>
<accession>A0A938XR50</accession>
<evidence type="ECO:0000259" key="1">
    <source>
        <dbReference type="Pfam" id="PF02811"/>
    </source>
</evidence>
<dbReference type="GO" id="GO:0004534">
    <property type="term" value="F:5'-3' RNA exonuclease activity"/>
    <property type="evidence" value="ECO:0007669"/>
    <property type="project" value="TreeGrafter"/>
</dbReference>
<proteinExistence type="predicted"/>
<evidence type="ECO:0000313" key="2">
    <source>
        <dbReference type="EMBL" id="MBM7556169.1"/>
    </source>
</evidence>
<evidence type="ECO:0000313" key="3">
    <source>
        <dbReference type="Proteomes" id="UP000774000"/>
    </source>
</evidence>
<dbReference type="Proteomes" id="UP000774000">
    <property type="component" value="Unassembled WGS sequence"/>
</dbReference>
<dbReference type="AlphaFoldDB" id="A0A938XR50"/>
<dbReference type="CDD" id="cd07432">
    <property type="entry name" value="PHP_HisPPase"/>
    <property type="match status" value="1"/>
</dbReference>
<dbReference type="EMBL" id="JAFBDQ010000004">
    <property type="protein sequence ID" value="MBM7556169.1"/>
    <property type="molecule type" value="Genomic_DNA"/>
</dbReference>
<dbReference type="InterPro" id="IPR004013">
    <property type="entry name" value="PHP_dom"/>
</dbReference>
<name>A0A938XR50_9FIRM</name>
<dbReference type="SUPFAM" id="SSF89550">
    <property type="entry name" value="PHP domain-like"/>
    <property type="match status" value="1"/>
</dbReference>
<keyword evidence="3" id="KW-1185">Reference proteome</keyword>
<comment type="caution">
    <text evidence="2">The sequence shown here is derived from an EMBL/GenBank/DDBJ whole genome shotgun (WGS) entry which is preliminary data.</text>
</comment>
<dbReference type="Pfam" id="PF02811">
    <property type="entry name" value="PHP"/>
    <property type="match status" value="1"/>
</dbReference>
<gene>
    <name evidence="2" type="ORF">JOC47_001005</name>
</gene>
<feature type="domain" description="PHP" evidence="1">
    <location>
        <begin position="2"/>
        <end position="68"/>
    </location>
</feature>
<dbReference type="PANTHER" id="PTHR42924">
    <property type="entry name" value="EXONUCLEASE"/>
    <property type="match status" value="1"/>
</dbReference>
<dbReference type="GO" id="GO:0035312">
    <property type="term" value="F:5'-3' DNA exonuclease activity"/>
    <property type="evidence" value="ECO:0007669"/>
    <property type="project" value="TreeGrafter"/>
</dbReference>
<dbReference type="PANTHER" id="PTHR42924:SF3">
    <property type="entry name" value="POLYMERASE_HISTIDINOL PHOSPHATASE N-TERMINAL DOMAIN-CONTAINING PROTEIN"/>
    <property type="match status" value="1"/>
</dbReference>